<sequence length="172" mass="18868">MPLVFISPIFFFDPKESIIKSRVSPRSLRGHRCKQEQPEATCTYRASAAIAPTILSNTNLSLPTSSSSASFPKAPLHFCCLRRTSKIKSFASSLLFFASFLQATFATVSCTLVVIVPSTVIQSAVATLRSSCLLDKRIKLIVSGYLLVSHIAKYGLIQRLAVEMLHDTISEL</sequence>
<protein>
    <submittedName>
        <fullName evidence="1">Uncharacterized protein</fullName>
    </submittedName>
</protein>
<name>A0A2T4AJD6_TRIHA</name>
<reference evidence="1 2" key="1">
    <citation type="submission" date="2016-07" db="EMBL/GenBank/DDBJ databases">
        <title>Multiple horizontal gene transfer events from other fungi enriched the ability of initially mycotrophic Trichoderma (Ascomycota) to feed on dead plant biomass.</title>
        <authorList>
            <consortium name="DOE Joint Genome Institute"/>
            <person name="Aerts A."/>
            <person name="Atanasova L."/>
            <person name="Chenthamara K."/>
            <person name="Zhang J."/>
            <person name="Grujic M."/>
            <person name="Henrissat B."/>
            <person name="Kuo A."/>
            <person name="Salamov A."/>
            <person name="Lipzen A."/>
            <person name="Labutti K."/>
            <person name="Barry K."/>
            <person name="Miao Y."/>
            <person name="Rahimi M.J."/>
            <person name="Shen Q."/>
            <person name="Grigoriev I.V."/>
            <person name="Kubicek C.P."/>
            <person name="Druzhinina I.S."/>
        </authorList>
    </citation>
    <scope>NUCLEOTIDE SEQUENCE [LARGE SCALE GENOMIC DNA]</scope>
    <source>
        <strain evidence="1 2">CBS 226.95</strain>
    </source>
</reference>
<keyword evidence="2" id="KW-1185">Reference proteome</keyword>
<dbReference type="RefSeq" id="XP_024776715.1">
    <property type="nucleotide sequence ID" value="XM_024914809.1"/>
</dbReference>
<dbReference type="Proteomes" id="UP000241690">
    <property type="component" value="Unassembled WGS sequence"/>
</dbReference>
<gene>
    <name evidence="1" type="ORF">M431DRAFT_392978</name>
</gene>
<dbReference type="GeneID" id="36623375"/>
<dbReference type="AlphaFoldDB" id="A0A2T4AJD6"/>
<accession>A0A2T4AJD6</accession>
<dbReference type="EMBL" id="KZ679678">
    <property type="protein sequence ID" value="PTB57038.1"/>
    <property type="molecule type" value="Genomic_DNA"/>
</dbReference>
<proteinExistence type="predicted"/>
<organism evidence="1 2">
    <name type="scientific">Trichoderma harzianum CBS 226.95</name>
    <dbReference type="NCBI Taxonomy" id="983964"/>
    <lineage>
        <taxon>Eukaryota</taxon>
        <taxon>Fungi</taxon>
        <taxon>Dikarya</taxon>
        <taxon>Ascomycota</taxon>
        <taxon>Pezizomycotina</taxon>
        <taxon>Sordariomycetes</taxon>
        <taxon>Hypocreomycetidae</taxon>
        <taxon>Hypocreales</taxon>
        <taxon>Hypocreaceae</taxon>
        <taxon>Trichoderma</taxon>
    </lineage>
</organism>
<evidence type="ECO:0000313" key="2">
    <source>
        <dbReference type="Proteomes" id="UP000241690"/>
    </source>
</evidence>
<evidence type="ECO:0000313" key="1">
    <source>
        <dbReference type="EMBL" id="PTB57038.1"/>
    </source>
</evidence>